<evidence type="ECO:0000313" key="4">
    <source>
        <dbReference type="Proteomes" id="UP001500466"/>
    </source>
</evidence>
<proteinExistence type="predicted"/>
<dbReference type="InterPro" id="IPR023631">
    <property type="entry name" value="Amidase_dom"/>
</dbReference>
<dbReference type="Gene3D" id="3.90.1300.10">
    <property type="entry name" value="Amidase signature (AS) domain"/>
    <property type="match status" value="1"/>
</dbReference>
<evidence type="ECO:0000313" key="3">
    <source>
        <dbReference type="EMBL" id="GAA4978623.1"/>
    </source>
</evidence>
<reference evidence="4" key="1">
    <citation type="journal article" date="2019" name="Int. J. Syst. Evol. Microbiol.">
        <title>The Global Catalogue of Microorganisms (GCM) 10K type strain sequencing project: providing services to taxonomists for standard genome sequencing and annotation.</title>
        <authorList>
            <consortium name="The Broad Institute Genomics Platform"/>
            <consortium name="The Broad Institute Genome Sequencing Center for Infectious Disease"/>
            <person name="Wu L."/>
            <person name="Ma J."/>
        </authorList>
    </citation>
    <scope>NUCLEOTIDE SEQUENCE [LARGE SCALE GENOMIC DNA]</scope>
    <source>
        <strain evidence="4">JCM 17986</strain>
    </source>
</reference>
<comment type="caution">
    <text evidence="3">The sequence shown here is derived from an EMBL/GenBank/DDBJ whole genome shotgun (WGS) entry which is preliminary data.</text>
</comment>
<gene>
    <name evidence="3" type="ORF">GCM10023205_53400</name>
</gene>
<evidence type="ECO:0000259" key="2">
    <source>
        <dbReference type="Pfam" id="PF01425"/>
    </source>
</evidence>
<dbReference type="PANTHER" id="PTHR11895">
    <property type="entry name" value="TRANSAMIDASE"/>
    <property type="match status" value="1"/>
</dbReference>
<dbReference type="RefSeq" id="WP_345678231.1">
    <property type="nucleotide sequence ID" value="NZ_BAABHS010000020.1"/>
</dbReference>
<dbReference type="InterPro" id="IPR000120">
    <property type="entry name" value="Amidase"/>
</dbReference>
<dbReference type="SUPFAM" id="SSF75304">
    <property type="entry name" value="Amidase signature (AS) enzymes"/>
    <property type="match status" value="1"/>
</dbReference>
<dbReference type="Pfam" id="PF01425">
    <property type="entry name" value="Amidase"/>
    <property type="match status" value="1"/>
</dbReference>
<feature type="region of interest" description="Disordered" evidence="1">
    <location>
        <begin position="139"/>
        <end position="160"/>
    </location>
</feature>
<dbReference type="EMBL" id="BAABHS010000020">
    <property type="protein sequence ID" value="GAA4978623.1"/>
    <property type="molecule type" value="Genomic_DNA"/>
</dbReference>
<organism evidence="3 4">
    <name type="scientific">Yinghuangia aomiensis</name>
    <dbReference type="NCBI Taxonomy" id="676205"/>
    <lineage>
        <taxon>Bacteria</taxon>
        <taxon>Bacillati</taxon>
        <taxon>Actinomycetota</taxon>
        <taxon>Actinomycetes</taxon>
        <taxon>Kitasatosporales</taxon>
        <taxon>Streptomycetaceae</taxon>
        <taxon>Yinghuangia</taxon>
    </lineage>
</organism>
<dbReference type="Proteomes" id="UP001500466">
    <property type="component" value="Unassembled WGS sequence"/>
</dbReference>
<sequence>MLTPDPLAVGGLPRFAERFRAGETTSEAATRAYLERIRALDGRLGSYQYVASDQALAAAREIDALFAAGTYLGPLMGVPVSVKDLFVVDGMPTTAGSLVDVTDLVSIEGSFVRRLREAGCVLLGKTKTVEFGLGITGLSEPHGTPRNPWDERTPRLPGGSSSGAGVAVAAGLCAFAVGADTGGSVRVPAALCGVFGLKTSFGVWPGDGVFPLAPHLDSVGLLTASAEDAALVFAHLTAGREIAPALLSGLRLGVLDGYFRTGLDDDVRRVLDAAVEALAGAGASVETVELPEAPEREAYFPVVLPACLVGSLGPRRVLRDHRLMDPVVAARTLDGLDVRPEQTRALEARRRAAMRSAAAGFAGWDGWLSATTTTTAPAVMDAADPGHGLSLAMTMTRNTQPVNYLGLCAVSVPLPRERAALPLGMQLIGPGGSDARLLSVALAVEGVLGRAPKPDLHGFT</sequence>
<name>A0ABP9HUI1_9ACTN</name>
<dbReference type="InterPro" id="IPR020556">
    <property type="entry name" value="Amidase_CS"/>
</dbReference>
<keyword evidence="4" id="KW-1185">Reference proteome</keyword>
<dbReference type="PROSITE" id="PS00571">
    <property type="entry name" value="AMIDASES"/>
    <property type="match status" value="1"/>
</dbReference>
<protein>
    <submittedName>
        <fullName evidence="3">Amidase</fullName>
    </submittedName>
</protein>
<dbReference type="PANTHER" id="PTHR11895:SF176">
    <property type="entry name" value="AMIDASE AMID-RELATED"/>
    <property type="match status" value="1"/>
</dbReference>
<dbReference type="InterPro" id="IPR036928">
    <property type="entry name" value="AS_sf"/>
</dbReference>
<evidence type="ECO:0000256" key="1">
    <source>
        <dbReference type="SAM" id="MobiDB-lite"/>
    </source>
</evidence>
<accession>A0ABP9HUI1</accession>
<feature type="domain" description="Amidase" evidence="2">
    <location>
        <begin position="29"/>
        <end position="438"/>
    </location>
</feature>